<evidence type="ECO:0000313" key="1">
    <source>
        <dbReference type="EMBL" id="GFY23261.1"/>
    </source>
</evidence>
<organism evidence="1 2">
    <name type="scientific">Trichonephila clavipes</name>
    <name type="common">Golden silk orbweaver</name>
    <name type="synonym">Nephila clavipes</name>
    <dbReference type="NCBI Taxonomy" id="2585209"/>
    <lineage>
        <taxon>Eukaryota</taxon>
        <taxon>Metazoa</taxon>
        <taxon>Ecdysozoa</taxon>
        <taxon>Arthropoda</taxon>
        <taxon>Chelicerata</taxon>
        <taxon>Arachnida</taxon>
        <taxon>Araneae</taxon>
        <taxon>Araneomorphae</taxon>
        <taxon>Entelegynae</taxon>
        <taxon>Araneoidea</taxon>
        <taxon>Nephilidae</taxon>
        <taxon>Trichonephila</taxon>
    </lineage>
</organism>
<keyword evidence="2" id="KW-1185">Reference proteome</keyword>
<accession>A0A8X6VVN4</accession>
<protein>
    <submittedName>
        <fullName evidence="1">Uncharacterized protein</fullName>
    </submittedName>
</protein>
<reference evidence="1" key="1">
    <citation type="submission" date="2020-08" db="EMBL/GenBank/DDBJ databases">
        <title>Multicomponent nature underlies the extraordinary mechanical properties of spider dragline silk.</title>
        <authorList>
            <person name="Kono N."/>
            <person name="Nakamura H."/>
            <person name="Mori M."/>
            <person name="Yoshida Y."/>
            <person name="Ohtoshi R."/>
            <person name="Malay A.D."/>
            <person name="Moran D.A.P."/>
            <person name="Tomita M."/>
            <person name="Numata K."/>
            <person name="Arakawa K."/>
        </authorList>
    </citation>
    <scope>NUCLEOTIDE SEQUENCE</scope>
</reference>
<dbReference type="Proteomes" id="UP000887159">
    <property type="component" value="Unassembled WGS sequence"/>
</dbReference>
<comment type="caution">
    <text evidence="1">The sequence shown here is derived from an EMBL/GenBank/DDBJ whole genome shotgun (WGS) entry which is preliminary data.</text>
</comment>
<proteinExistence type="predicted"/>
<sequence length="74" mass="8207">MLLEKAKAPPWAVVPLRKEGRKINIVKSNFSIQCFNGHGHGIVGDLPLKIHRVEDLMHFKSVEAHSLPIGESIA</sequence>
<evidence type="ECO:0000313" key="2">
    <source>
        <dbReference type="Proteomes" id="UP000887159"/>
    </source>
</evidence>
<gene>
    <name evidence="1" type="ORF">TNCV_3939571</name>
</gene>
<dbReference type="EMBL" id="BMAU01021363">
    <property type="protein sequence ID" value="GFY23261.1"/>
    <property type="molecule type" value="Genomic_DNA"/>
</dbReference>
<dbReference type="AlphaFoldDB" id="A0A8X6VVN4"/>
<name>A0A8X6VVN4_TRICX</name>